<gene>
    <name evidence="3" type="ORF">GH885_07180</name>
</gene>
<dbReference type="AlphaFoldDB" id="A0A6N7QVH6"/>
<dbReference type="FunFam" id="3.40.50.720:FF:000173">
    <property type="entry name" value="3-oxoacyl-[acyl-carrier protein] reductase"/>
    <property type="match status" value="1"/>
</dbReference>
<keyword evidence="2" id="KW-0560">Oxidoreductase</keyword>
<dbReference type="Pfam" id="PF13561">
    <property type="entry name" value="adh_short_C2"/>
    <property type="match status" value="1"/>
</dbReference>
<dbReference type="PROSITE" id="PS00061">
    <property type="entry name" value="ADH_SHORT"/>
    <property type="match status" value="1"/>
</dbReference>
<reference evidence="3 4" key="1">
    <citation type="submission" date="2019-10" db="EMBL/GenBank/DDBJ databases">
        <title>Gracilibacillus salitolerans sp. nov., a moderate halophile isolated from a saline soil in northwest China.</title>
        <authorList>
            <person name="Gan L."/>
        </authorList>
    </citation>
    <scope>NUCLEOTIDE SEQUENCE [LARGE SCALE GENOMIC DNA]</scope>
    <source>
        <strain evidence="3 4">TP2-8</strain>
    </source>
</reference>
<dbReference type="InterPro" id="IPR050259">
    <property type="entry name" value="SDR"/>
</dbReference>
<comment type="caution">
    <text evidence="3">The sequence shown here is derived from an EMBL/GenBank/DDBJ whole genome shotgun (WGS) entry which is preliminary data.</text>
</comment>
<dbReference type="PANTHER" id="PTHR42879">
    <property type="entry name" value="3-OXOACYL-(ACYL-CARRIER-PROTEIN) REDUCTASE"/>
    <property type="match status" value="1"/>
</dbReference>
<evidence type="ECO:0000313" key="3">
    <source>
        <dbReference type="EMBL" id="MRI66127.1"/>
    </source>
</evidence>
<dbReference type="Proteomes" id="UP000435187">
    <property type="component" value="Unassembled WGS sequence"/>
</dbReference>
<dbReference type="InterPro" id="IPR020904">
    <property type="entry name" value="Sc_DH/Rdtase_CS"/>
</dbReference>
<name>A0A6N7QVH6_9BACI</name>
<dbReference type="GO" id="GO:0032787">
    <property type="term" value="P:monocarboxylic acid metabolic process"/>
    <property type="evidence" value="ECO:0007669"/>
    <property type="project" value="UniProtKB-ARBA"/>
</dbReference>
<dbReference type="PANTHER" id="PTHR42879:SF2">
    <property type="entry name" value="3-OXOACYL-[ACYL-CARRIER-PROTEIN] REDUCTASE FABG"/>
    <property type="match status" value="1"/>
</dbReference>
<dbReference type="InterPro" id="IPR036291">
    <property type="entry name" value="NAD(P)-bd_dom_sf"/>
</dbReference>
<dbReference type="GO" id="GO:0016491">
    <property type="term" value="F:oxidoreductase activity"/>
    <property type="evidence" value="ECO:0007669"/>
    <property type="project" value="UniProtKB-KW"/>
</dbReference>
<dbReference type="Gene3D" id="3.40.50.720">
    <property type="entry name" value="NAD(P)-binding Rossmann-like Domain"/>
    <property type="match status" value="1"/>
</dbReference>
<dbReference type="InterPro" id="IPR002347">
    <property type="entry name" value="SDR_fam"/>
</dbReference>
<comment type="similarity">
    <text evidence="1">Belongs to the short-chain dehydrogenases/reductases (SDR) family.</text>
</comment>
<dbReference type="SUPFAM" id="SSF51735">
    <property type="entry name" value="NAD(P)-binding Rossmann-fold domains"/>
    <property type="match status" value="1"/>
</dbReference>
<evidence type="ECO:0000256" key="2">
    <source>
        <dbReference type="ARBA" id="ARBA00023002"/>
    </source>
</evidence>
<protein>
    <submittedName>
        <fullName evidence="3">SDR family oxidoreductase</fullName>
    </submittedName>
</protein>
<accession>A0A6N7QVH6</accession>
<dbReference type="PRINTS" id="PR00081">
    <property type="entry name" value="GDHRDH"/>
</dbReference>
<dbReference type="EMBL" id="WJEE01000012">
    <property type="protein sequence ID" value="MRI66127.1"/>
    <property type="molecule type" value="Genomic_DNA"/>
</dbReference>
<proteinExistence type="inferred from homology"/>
<keyword evidence="4" id="KW-1185">Reference proteome</keyword>
<organism evidence="3 4">
    <name type="scientific">Gracilibacillus thailandensis</name>
    <dbReference type="NCBI Taxonomy" id="563735"/>
    <lineage>
        <taxon>Bacteria</taxon>
        <taxon>Bacillati</taxon>
        <taxon>Bacillota</taxon>
        <taxon>Bacilli</taxon>
        <taxon>Bacillales</taxon>
        <taxon>Bacillaceae</taxon>
        <taxon>Gracilibacillus</taxon>
    </lineage>
</organism>
<evidence type="ECO:0000256" key="1">
    <source>
        <dbReference type="ARBA" id="ARBA00006484"/>
    </source>
</evidence>
<dbReference type="PRINTS" id="PR00080">
    <property type="entry name" value="SDRFAMILY"/>
</dbReference>
<sequence>MKLENKVAVITGAGPGRGIGYTIATAFLQEGAKVSINYLSNNLDEKKKFKEEMDQYGEKVIITEGDISKEKTAKELISKTIKKYGKVDILVNSAGISTPGLIHEMDLLTWNRMIDVNLTSIFLTTSLTIPHMIENKFGRIINISSQIAQKGSVEHGHYAAAKAGVIGFTKSAALELGKYGITANCIAPGPVETQLMNEVSDAWKDNKKKELVIPRFGKVEEVAPTAVFLASDPDGNLYTGQTLGPNCGDVML</sequence>
<dbReference type="RefSeq" id="WP_163578530.1">
    <property type="nucleotide sequence ID" value="NZ_JBHUMW010000106.1"/>
</dbReference>
<evidence type="ECO:0000313" key="4">
    <source>
        <dbReference type="Proteomes" id="UP000435187"/>
    </source>
</evidence>